<dbReference type="Pfam" id="PF25293">
    <property type="entry name" value="Beta-prop_EMC1_N"/>
    <property type="match status" value="1"/>
</dbReference>
<sequence length="997" mass="105280">MVTATARMAAAVLAAAVSVAHGLHEDQAGVNDWTVRNLGAYAHGVFLDDDLALVATTQATVGAVRMTDGEVVWRETLPTARSAPLASRVKHELFATASADACVIELWATPSGGVVTSDSRQAGLEWDAKICDNADADATGVLELLDNDFNNDGTPDVAALTPFQFVVLDGVSGRVLHEVDLDKTIAWQGLVEAAGSATGGKRKRPSIMAYGVDIKTGKLEVRKLANSGATLDPVSGLEGVSADEITVLKSGVAKVGSALLFVRKESGALVAFDCVANQLQELTNAPSIKGSVQSLGSARFFTTDAGIIYAVDGELKIAEALKGVEAAAIGVSGASVIAAVQSSTASGTGDEAQCGPISRVLVQSAGGVTEIAFPEPQGQSGARGLVERIIVGDSSTGTRAIFVFEDASAVGIEIESGASEASTLFVREEALANVVEAVAVDLPPTDEVGSLGDEAAHVFAHGSHASILMFRLKDQVRTVQRFVQSLFGAATQHLSEFVASQGKMLVQAIRGELPRAESLSQGEMFSFGFRRVLVLRSASGKVFGLNSADGSLLWAAQSPGSRLFVTRAREAGLDHPAEVAIVDEAHGRVTWRNAITGAVTRVEDIDTPLAQIAVLPGDIFPSAASSEEDVSPAAVLIALDHAQRVHVLPSSRTESVLQLEDQLRALHFVVYSNETGALTGYAVDPSQRAGVELWSMIVPASQTLLAVEGQSGGALNNPGIKRGDGAVLVKFVDPHLLMVATQSGPHLQVSILNGISGRVISRFTHKKSTGPVHAVLADNTVTYSFWNQVKSRQEVSVVGLFEGEIGPRELNIWSSRPNMGSGKAMSAFDDSMMPNVQQKTFYTERAIAALGVTKTRFGIADRRVLIGTANGAVNMQLPQILSPRRPVGKLSDMEKEEGLMLYAPELPLIPTQTITYYESIPQLRLIRSFATRLESTSLVLAAGLDIFYTRVMPSRGFDVLDEDFASGLLLALIAALLALTIYLSKAVGKSTLDETWK</sequence>
<dbReference type="OrthoDB" id="28092at2759"/>
<comment type="caution">
    <text evidence="15">The sequence shown here is derived from an EMBL/GenBank/DDBJ whole genome shotgun (WGS) entry which is preliminary data.</text>
</comment>
<protein>
    <recommendedName>
        <fullName evidence="4">ER membrane protein complex subunit 1</fullName>
    </recommendedName>
</protein>
<evidence type="ECO:0000256" key="4">
    <source>
        <dbReference type="ARBA" id="ARBA00020824"/>
    </source>
</evidence>
<dbReference type="InterPro" id="IPR011047">
    <property type="entry name" value="Quinoprotein_ADH-like_sf"/>
</dbReference>
<reference evidence="15 16" key="1">
    <citation type="submission" date="2017-12" db="EMBL/GenBank/DDBJ databases">
        <title>Sequencing, de novo assembly and annotation of complete genome of a new Thraustochytrid species, strain FCC1311.</title>
        <authorList>
            <person name="Sedici K."/>
            <person name="Godart F."/>
            <person name="Aiese Cigliano R."/>
            <person name="Sanseverino W."/>
            <person name="Barakat M."/>
            <person name="Ortet P."/>
            <person name="Marechal E."/>
            <person name="Cagnac O."/>
            <person name="Amato A."/>
        </authorList>
    </citation>
    <scope>NUCLEOTIDE SEQUENCE [LARGE SCALE GENOMIC DNA]</scope>
</reference>
<feature type="chain" id="PRO_5015350376" description="ER membrane protein complex subunit 1" evidence="12">
    <location>
        <begin position="23"/>
        <end position="997"/>
    </location>
</feature>
<name>A0A2R5GB32_9STRA</name>
<keyword evidence="10" id="KW-0325">Glycoprotein</keyword>
<keyword evidence="8 11" id="KW-1133">Transmembrane helix</keyword>
<evidence type="ECO:0000256" key="12">
    <source>
        <dbReference type="SAM" id="SignalP"/>
    </source>
</evidence>
<evidence type="ECO:0000256" key="10">
    <source>
        <dbReference type="ARBA" id="ARBA00023180"/>
    </source>
</evidence>
<evidence type="ECO:0000256" key="6">
    <source>
        <dbReference type="ARBA" id="ARBA00022729"/>
    </source>
</evidence>
<evidence type="ECO:0000256" key="8">
    <source>
        <dbReference type="ARBA" id="ARBA00022989"/>
    </source>
</evidence>
<comment type="similarity">
    <text evidence="2">Belongs to the EMC1 family.</text>
</comment>
<comment type="subunit">
    <text evidence="3">Component of the ER membrane protein complex (EMC).</text>
</comment>
<dbReference type="PANTHER" id="PTHR21573:SF0">
    <property type="entry name" value="ER MEMBRANE PROTEIN COMPLEX SUBUNIT 1"/>
    <property type="match status" value="1"/>
</dbReference>
<dbReference type="InterPro" id="IPR015943">
    <property type="entry name" value="WD40/YVTN_repeat-like_dom_sf"/>
</dbReference>
<dbReference type="AlphaFoldDB" id="A0A2R5GB32"/>
<feature type="domain" description="ER membrane protein complex subunit 1 C-terminal" evidence="13">
    <location>
        <begin position="778"/>
        <end position="996"/>
    </location>
</feature>
<dbReference type="Gene3D" id="2.130.10.10">
    <property type="entry name" value="YVTN repeat-like/Quinoprotein amine dehydrogenase"/>
    <property type="match status" value="1"/>
</dbReference>
<dbReference type="InterPro" id="IPR011678">
    <property type="entry name" value="EMC1_C"/>
</dbReference>
<accession>A0A2R5GB32</accession>
<evidence type="ECO:0000256" key="7">
    <source>
        <dbReference type="ARBA" id="ARBA00022824"/>
    </source>
</evidence>
<dbReference type="Proteomes" id="UP000241890">
    <property type="component" value="Unassembled WGS sequence"/>
</dbReference>
<keyword evidence="5 11" id="KW-0812">Transmembrane</keyword>
<evidence type="ECO:0000256" key="9">
    <source>
        <dbReference type="ARBA" id="ARBA00023136"/>
    </source>
</evidence>
<evidence type="ECO:0000256" key="11">
    <source>
        <dbReference type="SAM" id="Phobius"/>
    </source>
</evidence>
<evidence type="ECO:0000256" key="3">
    <source>
        <dbReference type="ARBA" id="ARBA00011276"/>
    </source>
</evidence>
<dbReference type="SUPFAM" id="SSF50998">
    <property type="entry name" value="Quinoprotein alcohol dehydrogenase-like"/>
    <property type="match status" value="1"/>
</dbReference>
<organism evidence="15 16">
    <name type="scientific">Hondaea fermentalgiana</name>
    <dbReference type="NCBI Taxonomy" id="2315210"/>
    <lineage>
        <taxon>Eukaryota</taxon>
        <taxon>Sar</taxon>
        <taxon>Stramenopiles</taxon>
        <taxon>Bigyra</taxon>
        <taxon>Labyrinthulomycetes</taxon>
        <taxon>Thraustochytrida</taxon>
        <taxon>Thraustochytriidae</taxon>
        <taxon>Hondaea</taxon>
    </lineage>
</organism>
<evidence type="ECO:0000259" key="13">
    <source>
        <dbReference type="Pfam" id="PF07774"/>
    </source>
</evidence>
<comment type="subcellular location">
    <subcellularLocation>
        <location evidence="1">Endoplasmic reticulum membrane</location>
        <topology evidence="1">Single-pass type I membrane protein</topology>
    </subcellularLocation>
</comment>
<feature type="transmembrane region" description="Helical" evidence="11">
    <location>
        <begin position="964"/>
        <end position="983"/>
    </location>
</feature>
<evidence type="ECO:0000256" key="1">
    <source>
        <dbReference type="ARBA" id="ARBA00004115"/>
    </source>
</evidence>
<evidence type="ECO:0000259" key="14">
    <source>
        <dbReference type="Pfam" id="PF25293"/>
    </source>
</evidence>
<gene>
    <name evidence="15" type="ORF">FCC1311_031412</name>
</gene>
<keyword evidence="9 11" id="KW-0472">Membrane</keyword>
<evidence type="ECO:0000256" key="5">
    <source>
        <dbReference type="ARBA" id="ARBA00022692"/>
    </source>
</evidence>
<feature type="signal peptide" evidence="12">
    <location>
        <begin position="1"/>
        <end position="22"/>
    </location>
</feature>
<proteinExistence type="inferred from homology"/>
<dbReference type="GO" id="GO:0034975">
    <property type="term" value="P:protein folding in endoplasmic reticulum"/>
    <property type="evidence" value="ECO:0007669"/>
    <property type="project" value="TreeGrafter"/>
</dbReference>
<keyword evidence="7" id="KW-0256">Endoplasmic reticulum</keyword>
<keyword evidence="6 12" id="KW-0732">Signal</keyword>
<feature type="domain" description="EMC1 first beta-propeller" evidence="14">
    <location>
        <begin position="23"/>
        <end position="412"/>
    </location>
</feature>
<dbReference type="EMBL" id="BEYU01000025">
    <property type="protein sequence ID" value="GBG26918.1"/>
    <property type="molecule type" value="Genomic_DNA"/>
</dbReference>
<dbReference type="InParanoid" id="A0A2R5GB32"/>
<dbReference type="InterPro" id="IPR026895">
    <property type="entry name" value="EMC1"/>
</dbReference>
<evidence type="ECO:0000313" key="15">
    <source>
        <dbReference type="EMBL" id="GBG26918.1"/>
    </source>
</evidence>
<dbReference type="InterPro" id="IPR058545">
    <property type="entry name" value="Beta-prop_EMC1_1st"/>
</dbReference>
<evidence type="ECO:0000256" key="2">
    <source>
        <dbReference type="ARBA" id="ARBA00007904"/>
    </source>
</evidence>
<dbReference type="Pfam" id="PF07774">
    <property type="entry name" value="EMC1_C"/>
    <property type="match status" value="1"/>
</dbReference>
<evidence type="ECO:0000313" key="16">
    <source>
        <dbReference type="Proteomes" id="UP000241890"/>
    </source>
</evidence>
<dbReference type="PANTHER" id="PTHR21573">
    <property type="entry name" value="ER MEMBRANE PROTEIN COMPLEX SUBUNIT 1"/>
    <property type="match status" value="1"/>
</dbReference>
<dbReference type="GO" id="GO:0072546">
    <property type="term" value="C:EMC complex"/>
    <property type="evidence" value="ECO:0007669"/>
    <property type="project" value="InterPro"/>
</dbReference>
<keyword evidence="16" id="KW-1185">Reference proteome</keyword>